<dbReference type="EMBL" id="CABITT030000006">
    <property type="protein sequence ID" value="VVB08968.1"/>
    <property type="molecule type" value="Genomic_DNA"/>
</dbReference>
<evidence type="ECO:0000256" key="1">
    <source>
        <dbReference type="SAM" id="MobiDB-lite"/>
    </source>
</evidence>
<proteinExistence type="predicted"/>
<sequence length="144" mass="15658">MNLLFLGKRPVAAEASQKLVTLCPEDTEVIQQTKAKGLFAGPSHHCTELGGKLLGSNLSLEIISHKKAKSASHESVPIPQREHMSRCRDQSQEHAVPISGTHGTEVENTRYRCGAHAVPKSGTRVTDVGHTQYRSREHAAPMSS</sequence>
<protein>
    <submittedName>
        <fullName evidence="2">Uncharacterized protein</fullName>
    </submittedName>
</protein>
<dbReference type="Proteomes" id="UP000489600">
    <property type="component" value="Unassembled WGS sequence"/>
</dbReference>
<evidence type="ECO:0000313" key="2">
    <source>
        <dbReference type="EMBL" id="VVB08968.1"/>
    </source>
</evidence>
<name>A0A565C5X0_9BRAS</name>
<feature type="compositionally biased region" description="Basic and acidic residues" evidence="1">
    <location>
        <begin position="134"/>
        <end position="144"/>
    </location>
</feature>
<feature type="region of interest" description="Disordered" evidence="1">
    <location>
        <begin position="66"/>
        <end position="144"/>
    </location>
</feature>
<gene>
    <name evidence="2" type="ORF">ANE_LOCUS19412</name>
</gene>
<comment type="caution">
    <text evidence="2">The sequence shown here is derived from an EMBL/GenBank/DDBJ whole genome shotgun (WGS) entry which is preliminary data.</text>
</comment>
<evidence type="ECO:0000313" key="3">
    <source>
        <dbReference type="Proteomes" id="UP000489600"/>
    </source>
</evidence>
<dbReference type="AlphaFoldDB" id="A0A565C5X0"/>
<feature type="compositionally biased region" description="Basic and acidic residues" evidence="1">
    <location>
        <begin position="80"/>
        <end position="92"/>
    </location>
</feature>
<organism evidence="2 3">
    <name type="scientific">Arabis nemorensis</name>
    <dbReference type="NCBI Taxonomy" id="586526"/>
    <lineage>
        <taxon>Eukaryota</taxon>
        <taxon>Viridiplantae</taxon>
        <taxon>Streptophyta</taxon>
        <taxon>Embryophyta</taxon>
        <taxon>Tracheophyta</taxon>
        <taxon>Spermatophyta</taxon>
        <taxon>Magnoliopsida</taxon>
        <taxon>eudicotyledons</taxon>
        <taxon>Gunneridae</taxon>
        <taxon>Pentapetalae</taxon>
        <taxon>rosids</taxon>
        <taxon>malvids</taxon>
        <taxon>Brassicales</taxon>
        <taxon>Brassicaceae</taxon>
        <taxon>Arabideae</taxon>
        <taxon>Arabis</taxon>
    </lineage>
</organism>
<accession>A0A565C5X0</accession>
<reference evidence="2" key="1">
    <citation type="submission" date="2019-07" db="EMBL/GenBank/DDBJ databases">
        <authorList>
            <person name="Dittberner H."/>
        </authorList>
    </citation>
    <scope>NUCLEOTIDE SEQUENCE [LARGE SCALE GENOMIC DNA]</scope>
</reference>
<keyword evidence="3" id="KW-1185">Reference proteome</keyword>